<dbReference type="Proteomes" id="UP001529514">
    <property type="component" value="Chromosome"/>
</dbReference>
<accession>A0ABM8K283</accession>
<protein>
    <submittedName>
        <fullName evidence="1">Uncharacterized protein</fullName>
    </submittedName>
</protein>
<sequence>MTKIDIVTGSQLMRLWGVSSWLEYPADYYLWQSCGVFVVIERGDYVELHMAMRKQDRYRCRDAVTDMLSVIGNRTIHAPILSASKPVCNLAKKFGFYLQSDDVVELIDGRKEQLFLMIRGELWVE</sequence>
<dbReference type="EMBL" id="AP028978">
    <property type="protein sequence ID" value="BET97702.1"/>
    <property type="molecule type" value="Genomic_DNA"/>
</dbReference>
<proteinExistence type="predicted"/>
<gene>
    <name evidence="1" type="ORF">TCT1_26230</name>
</gene>
<organism evidence="1 2">
    <name type="scientific">Xenorhabdus taiwanensis</name>
    <dbReference type="NCBI Taxonomy" id="3085177"/>
    <lineage>
        <taxon>Bacteria</taxon>
        <taxon>Pseudomonadati</taxon>
        <taxon>Pseudomonadota</taxon>
        <taxon>Gammaproteobacteria</taxon>
        <taxon>Enterobacterales</taxon>
        <taxon>Morganellaceae</taxon>
        <taxon>Xenorhabdus</taxon>
    </lineage>
</organism>
<evidence type="ECO:0000313" key="2">
    <source>
        <dbReference type="Proteomes" id="UP001529514"/>
    </source>
</evidence>
<evidence type="ECO:0000313" key="1">
    <source>
        <dbReference type="EMBL" id="BET97702.1"/>
    </source>
</evidence>
<dbReference type="RefSeq" id="WP_374051341.1">
    <property type="nucleotide sequence ID" value="NZ_AP028978.1"/>
</dbReference>
<name>A0ABM8K283_9GAMM</name>
<keyword evidence="2" id="KW-1185">Reference proteome</keyword>
<reference evidence="1 2" key="1">
    <citation type="submission" date="2023-10" db="EMBL/GenBank/DDBJ databases">
        <title>Xenorhabdus taiwanensis sp. nov., a symbiotic bacterium associated with the entomopathogenic nematode Steinernema taiwanensis.</title>
        <authorList>
            <person name="Tseng C.T."/>
            <person name="Shu H.Y."/>
            <person name="Chen M.H."/>
            <person name="Fang Y.J."/>
            <person name="Wu T.L."/>
            <person name="Lin Y.C."/>
            <person name="Huang C.J."/>
        </authorList>
    </citation>
    <scope>NUCLEOTIDE SEQUENCE [LARGE SCALE GENOMIC DNA]</scope>
    <source>
        <strain evidence="1 2">TCT-1</strain>
    </source>
</reference>